<dbReference type="CDD" id="cd06171">
    <property type="entry name" value="Sigma70_r4"/>
    <property type="match status" value="1"/>
</dbReference>
<dbReference type="SUPFAM" id="SSF54427">
    <property type="entry name" value="NTF2-like"/>
    <property type="match status" value="1"/>
</dbReference>
<dbReference type="InterPro" id="IPR013325">
    <property type="entry name" value="RNA_pol_sigma_r2"/>
</dbReference>
<sequence>MTEQLLDNQLPGSAGIGGEQAEFMGLAEPFRRELLAHCYRMSGSIHDAEDLVQETYLRAWRGYENFGGRSSLRTWLHRIATNVCLTALEGRNRRPLPTGLGAPSSDPTDDLVVRREVPWLEPIPGAFTDDGHTDDPTDPAAIVVSRDAIRLAFIAALQHLSARQRAVLLLRDVLQWRATEVAKALNTSTAAVNSLLQRARAQLRDARVTSDDLAEPDSSETRALVQRWVEGFEKYDIDSLVEMLTEDAIWEMPPFDGWYQGAGTIVTLIKVNCPAKGPGDQILLPTVANGQPALGLYMRGDDGQHHPFQLQVLDIVEGRVVHVTAFFDDDLPALFARFGLPEDPATRS</sequence>
<gene>
    <name evidence="10" type="ORF">Q8814_00670</name>
</gene>
<dbReference type="InterPro" id="IPR039425">
    <property type="entry name" value="RNA_pol_sigma-70-like"/>
</dbReference>
<dbReference type="Gene3D" id="1.10.1740.10">
    <property type="match status" value="1"/>
</dbReference>
<dbReference type="PROSITE" id="PS01063">
    <property type="entry name" value="SIGMA70_ECF"/>
    <property type="match status" value="1"/>
</dbReference>
<dbReference type="Gene3D" id="3.10.450.50">
    <property type="match status" value="1"/>
</dbReference>
<proteinExistence type="inferred from homology"/>
<dbReference type="NCBIfam" id="NF006089">
    <property type="entry name" value="PRK08241.1"/>
    <property type="match status" value="1"/>
</dbReference>
<dbReference type="Pfam" id="PF08281">
    <property type="entry name" value="Sigma70_r4_2"/>
    <property type="match status" value="1"/>
</dbReference>
<organism evidence="10 11">
    <name type="scientific">Rhodococcus chondri</name>
    <dbReference type="NCBI Taxonomy" id="3065941"/>
    <lineage>
        <taxon>Bacteria</taxon>
        <taxon>Bacillati</taxon>
        <taxon>Actinomycetota</taxon>
        <taxon>Actinomycetes</taxon>
        <taxon>Mycobacteriales</taxon>
        <taxon>Nocardiaceae</taxon>
        <taxon>Rhodococcus</taxon>
    </lineage>
</organism>
<keyword evidence="3 7" id="KW-0805">Transcription regulation</keyword>
<evidence type="ECO:0000256" key="3">
    <source>
        <dbReference type="ARBA" id="ARBA00023015"/>
    </source>
</evidence>
<dbReference type="EMBL" id="JAUZMZ010000002">
    <property type="protein sequence ID" value="MEE2030639.1"/>
    <property type="molecule type" value="Genomic_DNA"/>
</dbReference>
<dbReference type="SUPFAM" id="SSF88659">
    <property type="entry name" value="Sigma3 and sigma4 domains of RNA polymerase sigma factors"/>
    <property type="match status" value="1"/>
</dbReference>
<dbReference type="PANTHER" id="PTHR43133:SF65">
    <property type="entry name" value="ECF RNA POLYMERASE SIGMA FACTOR SIGG"/>
    <property type="match status" value="1"/>
</dbReference>
<comment type="similarity">
    <text evidence="1 7">Belongs to the sigma-70 factor family. ECF subfamily.</text>
</comment>
<evidence type="ECO:0000313" key="10">
    <source>
        <dbReference type="EMBL" id="MEE2030639.1"/>
    </source>
</evidence>
<evidence type="ECO:0000256" key="6">
    <source>
        <dbReference type="ARBA" id="ARBA00023163"/>
    </source>
</evidence>
<dbReference type="InterPro" id="IPR013249">
    <property type="entry name" value="RNA_pol_sigma70_r4_t2"/>
</dbReference>
<accession>A0ABU7JL78</accession>
<evidence type="ECO:0000259" key="8">
    <source>
        <dbReference type="Pfam" id="PF04542"/>
    </source>
</evidence>
<dbReference type="InterPro" id="IPR032710">
    <property type="entry name" value="NTF2-like_dom_sf"/>
</dbReference>
<dbReference type="Proteomes" id="UP001331936">
    <property type="component" value="Unassembled WGS sequence"/>
</dbReference>
<feature type="domain" description="RNA polymerase sigma-70 region 2" evidence="8">
    <location>
        <begin position="27"/>
        <end position="93"/>
    </location>
</feature>
<dbReference type="InterPro" id="IPR014305">
    <property type="entry name" value="RNA_pol_sigma-G_actinobac"/>
</dbReference>
<reference evidence="10 11" key="1">
    <citation type="submission" date="2023-08" db="EMBL/GenBank/DDBJ databases">
        <authorList>
            <person name="Girao M."/>
            <person name="Carvalho M.F."/>
        </authorList>
    </citation>
    <scope>NUCLEOTIDE SEQUENCE [LARGE SCALE GENOMIC DNA]</scope>
    <source>
        <strain evidence="10 11">CC-R104</strain>
    </source>
</reference>
<evidence type="ECO:0000256" key="2">
    <source>
        <dbReference type="ARBA" id="ARBA00011344"/>
    </source>
</evidence>
<dbReference type="InterPro" id="IPR036388">
    <property type="entry name" value="WH-like_DNA-bd_sf"/>
</dbReference>
<evidence type="ECO:0000256" key="7">
    <source>
        <dbReference type="RuleBase" id="RU000716"/>
    </source>
</evidence>
<dbReference type="NCBIfam" id="TIGR02960">
    <property type="entry name" value="SigX5"/>
    <property type="match status" value="1"/>
</dbReference>
<feature type="domain" description="RNA polymerase sigma factor 70 region 4 type 2" evidence="9">
    <location>
        <begin position="151"/>
        <end position="203"/>
    </location>
</feature>
<dbReference type="SUPFAM" id="SSF88946">
    <property type="entry name" value="Sigma2 domain of RNA polymerase sigma factors"/>
    <property type="match status" value="1"/>
</dbReference>
<evidence type="ECO:0000313" key="11">
    <source>
        <dbReference type="Proteomes" id="UP001331936"/>
    </source>
</evidence>
<keyword evidence="11" id="KW-1185">Reference proteome</keyword>
<dbReference type="InterPro" id="IPR014284">
    <property type="entry name" value="RNA_pol_sigma-70_dom"/>
</dbReference>
<name>A0ABU7JL78_9NOCA</name>
<evidence type="ECO:0000256" key="5">
    <source>
        <dbReference type="ARBA" id="ARBA00023125"/>
    </source>
</evidence>
<dbReference type="Gene3D" id="1.10.10.10">
    <property type="entry name" value="Winged helix-like DNA-binding domain superfamily/Winged helix DNA-binding domain"/>
    <property type="match status" value="1"/>
</dbReference>
<keyword evidence="6 7" id="KW-0804">Transcription</keyword>
<dbReference type="InterPro" id="IPR000838">
    <property type="entry name" value="RNA_pol_sigma70_ECF_CS"/>
</dbReference>
<dbReference type="PANTHER" id="PTHR43133">
    <property type="entry name" value="RNA POLYMERASE ECF-TYPE SIGMA FACTO"/>
    <property type="match status" value="1"/>
</dbReference>
<keyword evidence="4 7" id="KW-0731">Sigma factor</keyword>
<keyword evidence="5 7" id="KW-0238">DNA-binding</keyword>
<dbReference type="RefSeq" id="WP_330150065.1">
    <property type="nucleotide sequence ID" value="NZ_JAUZMZ010000002.1"/>
</dbReference>
<dbReference type="Pfam" id="PF04542">
    <property type="entry name" value="Sigma70_r2"/>
    <property type="match status" value="1"/>
</dbReference>
<dbReference type="InterPro" id="IPR007627">
    <property type="entry name" value="RNA_pol_sigma70_r2"/>
</dbReference>
<dbReference type="NCBIfam" id="TIGR02937">
    <property type="entry name" value="sigma70-ECF"/>
    <property type="match status" value="1"/>
</dbReference>
<evidence type="ECO:0000259" key="9">
    <source>
        <dbReference type="Pfam" id="PF08281"/>
    </source>
</evidence>
<evidence type="ECO:0000256" key="1">
    <source>
        <dbReference type="ARBA" id="ARBA00010641"/>
    </source>
</evidence>
<dbReference type="InterPro" id="IPR013324">
    <property type="entry name" value="RNA_pol_sigma_r3/r4-like"/>
</dbReference>
<comment type="caution">
    <text evidence="10">The sequence shown here is derived from an EMBL/GenBank/DDBJ whole genome shotgun (WGS) entry which is preliminary data.</text>
</comment>
<protein>
    <recommendedName>
        <fullName evidence="7">RNA polymerase sigma factor</fullName>
    </recommendedName>
</protein>
<comment type="subunit">
    <text evidence="2">Interacts transiently with the RNA polymerase catalytic core formed by RpoA, RpoB, RpoC and RpoZ (2 alpha, 1 beta, 1 beta' and 1 omega subunit) to form the RNA polymerase holoenzyme that can initiate transcription.</text>
</comment>
<evidence type="ECO:0000256" key="4">
    <source>
        <dbReference type="ARBA" id="ARBA00023082"/>
    </source>
</evidence>